<evidence type="ECO:0000313" key="2">
    <source>
        <dbReference type="EMBL" id="KKK82619.1"/>
    </source>
</evidence>
<reference evidence="2" key="1">
    <citation type="journal article" date="2015" name="Nature">
        <title>Complex archaea that bridge the gap between prokaryotes and eukaryotes.</title>
        <authorList>
            <person name="Spang A."/>
            <person name="Saw J.H."/>
            <person name="Jorgensen S.L."/>
            <person name="Zaremba-Niedzwiedzka K."/>
            <person name="Martijn J."/>
            <person name="Lind A.E."/>
            <person name="van Eijk R."/>
            <person name="Schleper C."/>
            <person name="Guy L."/>
            <person name="Ettema T.J."/>
        </authorList>
    </citation>
    <scope>NUCLEOTIDE SEQUENCE</scope>
</reference>
<dbReference type="EMBL" id="LAZR01052588">
    <property type="protein sequence ID" value="KKK82619.1"/>
    <property type="molecule type" value="Genomic_DNA"/>
</dbReference>
<accession>A0A0F9AVY7</accession>
<feature type="region of interest" description="Disordered" evidence="1">
    <location>
        <begin position="51"/>
        <end position="72"/>
    </location>
</feature>
<protein>
    <submittedName>
        <fullName evidence="2">Uncharacterized protein</fullName>
    </submittedName>
</protein>
<organism evidence="2">
    <name type="scientific">marine sediment metagenome</name>
    <dbReference type="NCBI Taxonomy" id="412755"/>
    <lineage>
        <taxon>unclassified sequences</taxon>
        <taxon>metagenomes</taxon>
        <taxon>ecological metagenomes</taxon>
    </lineage>
</organism>
<proteinExistence type="predicted"/>
<evidence type="ECO:0000256" key="1">
    <source>
        <dbReference type="SAM" id="MobiDB-lite"/>
    </source>
</evidence>
<gene>
    <name evidence="2" type="ORF">LCGC14_2801570</name>
</gene>
<name>A0A0F9AVY7_9ZZZZ</name>
<sequence>MRYFCVQDCFTNNQYFRGGRFYEDYDVQRGIVEGESEGELKYFVQVHPKLVEPQEPNGPKEGVAPTEKQRDEKTKWEVAYTRWMESKGFLDTAIDDASKELRELKELSKKGTVRGIGARMQTLEGLLRELRVA</sequence>
<comment type="caution">
    <text evidence="2">The sequence shown here is derived from an EMBL/GenBank/DDBJ whole genome shotgun (WGS) entry which is preliminary data.</text>
</comment>
<dbReference type="AlphaFoldDB" id="A0A0F9AVY7"/>